<name>A0ABQ9Z2S0_9CRUS</name>
<accession>A0ABQ9Z2S0</accession>
<comment type="caution">
    <text evidence="1">The sequence shown here is derived from an EMBL/GenBank/DDBJ whole genome shotgun (WGS) entry which is preliminary data.</text>
</comment>
<evidence type="ECO:0000313" key="1">
    <source>
        <dbReference type="EMBL" id="KAK4007151.1"/>
    </source>
</evidence>
<evidence type="ECO:0000313" key="2">
    <source>
        <dbReference type="Proteomes" id="UP001234178"/>
    </source>
</evidence>
<reference evidence="1 2" key="1">
    <citation type="journal article" date="2023" name="Nucleic Acids Res.">
        <title>The hologenome of Daphnia magna reveals possible DNA methylation and microbiome-mediated evolution of the host genome.</title>
        <authorList>
            <person name="Chaturvedi A."/>
            <person name="Li X."/>
            <person name="Dhandapani V."/>
            <person name="Marshall H."/>
            <person name="Kissane S."/>
            <person name="Cuenca-Cambronero M."/>
            <person name="Asole G."/>
            <person name="Calvet F."/>
            <person name="Ruiz-Romero M."/>
            <person name="Marangio P."/>
            <person name="Guigo R."/>
            <person name="Rago D."/>
            <person name="Mirbahai L."/>
            <person name="Eastwood N."/>
            <person name="Colbourne J.K."/>
            <person name="Zhou J."/>
            <person name="Mallon E."/>
            <person name="Orsini L."/>
        </authorList>
    </citation>
    <scope>NUCLEOTIDE SEQUENCE [LARGE SCALE GENOMIC DNA]</scope>
    <source>
        <strain evidence="1">LRV0_1</strain>
    </source>
</reference>
<protein>
    <submittedName>
        <fullName evidence="1">Uncharacterized protein</fullName>
    </submittedName>
</protein>
<gene>
    <name evidence="1" type="ORF">OUZ56_012313</name>
</gene>
<dbReference type="EMBL" id="JAOYFB010000002">
    <property type="protein sequence ID" value="KAK4007151.1"/>
    <property type="molecule type" value="Genomic_DNA"/>
</dbReference>
<proteinExistence type="predicted"/>
<sequence length="119" mass="14137">MRQDPDREIWPSFRADFRKSYSSYELARKTLSSAVQALSLYQKERIEMEELYAALVYRDQLDFEIVPANQVPQSLLESPGRCGYIPKRLCCSDNNKRKDHVDVFSRLRTRGNKENFYEY</sequence>
<keyword evidence="2" id="KW-1185">Reference proteome</keyword>
<organism evidence="1 2">
    <name type="scientific">Daphnia magna</name>
    <dbReference type="NCBI Taxonomy" id="35525"/>
    <lineage>
        <taxon>Eukaryota</taxon>
        <taxon>Metazoa</taxon>
        <taxon>Ecdysozoa</taxon>
        <taxon>Arthropoda</taxon>
        <taxon>Crustacea</taxon>
        <taxon>Branchiopoda</taxon>
        <taxon>Diplostraca</taxon>
        <taxon>Cladocera</taxon>
        <taxon>Anomopoda</taxon>
        <taxon>Daphniidae</taxon>
        <taxon>Daphnia</taxon>
    </lineage>
</organism>
<dbReference type="Proteomes" id="UP001234178">
    <property type="component" value="Unassembled WGS sequence"/>
</dbReference>